<evidence type="ECO:0000313" key="1">
    <source>
        <dbReference type="EMBL" id="KAK4593090.1"/>
    </source>
</evidence>
<keyword evidence="2" id="KW-1185">Reference proteome</keyword>
<gene>
    <name evidence="1" type="ORF">RGQ29_017300</name>
</gene>
<dbReference type="Proteomes" id="UP001324115">
    <property type="component" value="Unassembled WGS sequence"/>
</dbReference>
<accession>A0AAN7FN31</accession>
<dbReference type="EMBL" id="JAXUIC010000004">
    <property type="protein sequence ID" value="KAK4593090.1"/>
    <property type="molecule type" value="Genomic_DNA"/>
</dbReference>
<comment type="caution">
    <text evidence="1">The sequence shown here is derived from an EMBL/GenBank/DDBJ whole genome shotgun (WGS) entry which is preliminary data.</text>
</comment>
<proteinExistence type="predicted"/>
<reference evidence="1 2" key="1">
    <citation type="journal article" date="2023" name="G3 (Bethesda)">
        <title>A haplotype-resolved chromosome-scale genome for Quercus rubra L. provides insights into the genetics of adaptive traits for red oak species.</title>
        <authorList>
            <person name="Kapoor B."/>
            <person name="Jenkins J."/>
            <person name="Schmutz J."/>
            <person name="Zhebentyayeva T."/>
            <person name="Kuelheim C."/>
            <person name="Coggeshall M."/>
            <person name="Heim C."/>
            <person name="Lasky J.R."/>
            <person name="Leites L."/>
            <person name="Islam-Faridi N."/>
            <person name="Romero-Severson J."/>
            <person name="DeLeo V.L."/>
            <person name="Lucas S.M."/>
            <person name="Lazic D."/>
            <person name="Gailing O."/>
            <person name="Carlson J."/>
            <person name="Staton M."/>
        </authorList>
    </citation>
    <scope>NUCLEOTIDE SEQUENCE [LARGE SCALE GENOMIC DNA]</scope>
    <source>
        <strain evidence="1">Pseudo-F2</strain>
    </source>
</reference>
<dbReference type="AlphaFoldDB" id="A0AAN7FN31"/>
<organism evidence="1 2">
    <name type="scientific">Quercus rubra</name>
    <name type="common">Northern red oak</name>
    <name type="synonym">Quercus borealis</name>
    <dbReference type="NCBI Taxonomy" id="3512"/>
    <lineage>
        <taxon>Eukaryota</taxon>
        <taxon>Viridiplantae</taxon>
        <taxon>Streptophyta</taxon>
        <taxon>Embryophyta</taxon>
        <taxon>Tracheophyta</taxon>
        <taxon>Spermatophyta</taxon>
        <taxon>Magnoliopsida</taxon>
        <taxon>eudicotyledons</taxon>
        <taxon>Gunneridae</taxon>
        <taxon>Pentapetalae</taxon>
        <taxon>rosids</taxon>
        <taxon>fabids</taxon>
        <taxon>Fagales</taxon>
        <taxon>Fagaceae</taxon>
        <taxon>Quercus</taxon>
    </lineage>
</organism>
<protein>
    <submittedName>
        <fullName evidence="1">Uncharacterized protein</fullName>
    </submittedName>
</protein>
<evidence type="ECO:0000313" key="2">
    <source>
        <dbReference type="Proteomes" id="UP001324115"/>
    </source>
</evidence>
<name>A0AAN7FN31_QUERU</name>
<sequence>MRIQCSSNQTWMNVHCHSLEIHILCQMFKLLNSNMILLRLMANLKLLMFQLNWRMMRMMKITI</sequence>